<sequence length="261" mass="29225">MKPNHPSTSCNRHQEEQFTGFCPACLHERLTILGYNSFSSFQPLPSLPPPLLQLQQPMQMQPHYPSTSCARHPEDQFIGFCSSCLCERLAVLGHNSSSSIHKGPTFSTTTIAPNAIFQPSSSTFNPNLRRAKSYPPSRNEEPSCALESQWKSCDTIDPSTLFNQDEKHKIPMKEPNVETCNLASSSIIQEDEEDNIVNVVNVNELPKAQITKIETDVDAEEILEAMKDQMDVDSQAKEGSNRNLKGCFCFSTSIFKKKLQK</sequence>
<dbReference type="InterPro" id="IPR008004">
    <property type="entry name" value="OCTOPUS-like"/>
</dbReference>
<protein>
    <submittedName>
        <fullName evidence="1">Uncharacterized protein</fullName>
    </submittedName>
</protein>
<keyword evidence="2" id="KW-1185">Reference proteome</keyword>
<gene>
    <name evidence="1" type="ORF">AYBTSS11_LOCUS713</name>
</gene>
<organism evidence="1 2">
    <name type="scientific">Sphenostylis stenocarpa</name>
    <dbReference type="NCBI Taxonomy" id="92480"/>
    <lineage>
        <taxon>Eukaryota</taxon>
        <taxon>Viridiplantae</taxon>
        <taxon>Streptophyta</taxon>
        <taxon>Embryophyta</taxon>
        <taxon>Tracheophyta</taxon>
        <taxon>Spermatophyta</taxon>
        <taxon>Magnoliopsida</taxon>
        <taxon>eudicotyledons</taxon>
        <taxon>Gunneridae</taxon>
        <taxon>Pentapetalae</taxon>
        <taxon>rosids</taxon>
        <taxon>fabids</taxon>
        <taxon>Fabales</taxon>
        <taxon>Fabaceae</taxon>
        <taxon>Papilionoideae</taxon>
        <taxon>50 kb inversion clade</taxon>
        <taxon>NPAAA clade</taxon>
        <taxon>indigoferoid/millettioid clade</taxon>
        <taxon>Phaseoleae</taxon>
        <taxon>Sphenostylis</taxon>
    </lineage>
</organism>
<dbReference type="EMBL" id="OY731398">
    <property type="protein sequence ID" value="CAJ1803953.1"/>
    <property type="molecule type" value="Genomic_DNA"/>
</dbReference>
<accession>A0AA86S9G1</accession>
<evidence type="ECO:0000313" key="2">
    <source>
        <dbReference type="Proteomes" id="UP001189624"/>
    </source>
</evidence>
<dbReference type="Proteomes" id="UP001189624">
    <property type="component" value="Chromosome 1"/>
</dbReference>
<reference evidence="1" key="1">
    <citation type="submission" date="2023-10" db="EMBL/GenBank/DDBJ databases">
        <authorList>
            <person name="Domelevo Entfellner J.-B."/>
        </authorList>
    </citation>
    <scope>NUCLEOTIDE SEQUENCE</scope>
</reference>
<dbReference type="Gramene" id="rna-AYBTSS11_LOCUS713">
    <property type="protein sequence ID" value="CAJ1803953.1"/>
    <property type="gene ID" value="gene-AYBTSS11_LOCUS713"/>
</dbReference>
<dbReference type="PANTHER" id="PTHR31659">
    <property type="entry name" value="PROTEIN: UPF0503-LIKE PROTEIN, PUTATIVE (DUF740)-RELATED"/>
    <property type="match status" value="1"/>
</dbReference>
<proteinExistence type="predicted"/>
<dbReference type="AlphaFoldDB" id="A0AA86S9G1"/>
<dbReference type="Pfam" id="PF05340">
    <property type="entry name" value="DUF740"/>
    <property type="match status" value="3"/>
</dbReference>
<dbReference type="PANTHER" id="PTHR31659:SF9">
    <property type="entry name" value="PROTEIN: UPF0503-LIKE PROTEIN, PUTATIVE (DUF740)-RELATED"/>
    <property type="match status" value="1"/>
</dbReference>
<dbReference type="GO" id="GO:0005886">
    <property type="term" value="C:plasma membrane"/>
    <property type="evidence" value="ECO:0007669"/>
    <property type="project" value="TreeGrafter"/>
</dbReference>
<evidence type="ECO:0000313" key="1">
    <source>
        <dbReference type="EMBL" id="CAJ1803953.1"/>
    </source>
</evidence>
<name>A0AA86S9G1_9FABA</name>